<dbReference type="RefSeq" id="WP_075473393.1">
    <property type="nucleotide sequence ID" value="NZ_CAWQZC010000009.1"/>
</dbReference>
<protein>
    <recommendedName>
        <fullName evidence="5">NADH-quinone oxidoreductase subunit N</fullName>
        <ecNumber evidence="5">7.1.1.-</ecNumber>
    </recommendedName>
    <alternativeName>
        <fullName evidence="5">NADH dehydrogenase I subunit N</fullName>
    </alternativeName>
    <alternativeName>
        <fullName evidence="5">NDH-1 subunit N</fullName>
    </alternativeName>
</protein>
<dbReference type="NCBIfam" id="TIGR01770">
    <property type="entry name" value="NDH_I_N"/>
    <property type="match status" value="1"/>
</dbReference>
<evidence type="ECO:0000256" key="4">
    <source>
        <dbReference type="ARBA" id="ARBA00023136"/>
    </source>
</evidence>
<accession>A0ABY1HLF3</accession>
<dbReference type="GeneID" id="61297845"/>
<evidence type="ECO:0000259" key="7">
    <source>
        <dbReference type="Pfam" id="PF00361"/>
    </source>
</evidence>
<comment type="similarity">
    <text evidence="5">Belongs to the complex I subunit 2 family.</text>
</comment>
<keyword evidence="5" id="KW-1278">Translocase</keyword>
<feature type="transmembrane region" description="Helical" evidence="5">
    <location>
        <begin position="55"/>
        <end position="75"/>
    </location>
</feature>
<keyword evidence="5" id="KW-0874">Quinone</keyword>
<feature type="transmembrane region" description="Helical" evidence="5">
    <location>
        <begin position="129"/>
        <end position="145"/>
    </location>
</feature>
<gene>
    <name evidence="5" type="primary">nuoN</name>
    <name evidence="8" type="ORF">MT2528_4088</name>
</gene>
<name>A0ABY1HLF3_9GAMM</name>
<reference evidence="8 9" key="1">
    <citation type="submission" date="2016-11" db="EMBL/GenBank/DDBJ databases">
        <authorList>
            <person name="Klemetsen T."/>
        </authorList>
    </citation>
    <scope>NUCLEOTIDE SEQUENCE [LARGE SCALE GENOMIC DNA]</scope>
    <source>
        <strain evidence="8">MT 2528</strain>
    </source>
</reference>
<feature type="transmembrane region" description="Helical" evidence="5">
    <location>
        <begin position="151"/>
        <end position="171"/>
    </location>
</feature>
<feature type="transmembrane region" description="Helical" evidence="5">
    <location>
        <begin position="321"/>
        <end position="342"/>
    </location>
</feature>
<keyword evidence="5" id="KW-1003">Cell membrane</keyword>
<feature type="transmembrane region" description="Helical" evidence="5">
    <location>
        <begin position="390"/>
        <end position="408"/>
    </location>
</feature>
<comment type="catalytic activity">
    <reaction evidence="5">
        <text>a quinone + NADH + 5 H(+)(in) = a quinol + NAD(+) + 4 H(+)(out)</text>
        <dbReference type="Rhea" id="RHEA:57888"/>
        <dbReference type="ChEBI" id="CHEBI:15378"/>
        <dbReference type="ChEBI" id="CHEBI:24646"/>
        <dbReference type="ChEBI" id="CHEBI:57540"/>
        <dbReference type="ChEBI" id="CHEBI:57945"/>
        <dbReference type="ChEBI" id="CHEBI:132124"/>
    </reaction>
</comment>
<feature type="transmembrane region" description="Helical" evidence="5">
    <location>
        <begin position="81"/>
        <end position="108"/>
    </location>
</feature>
<organism evidence="8 9">
    <name type="scientific">Moritella viscosa</name>
    <dbReference type="NCBI Taxonomy" id="80854"/>
    <lineage>
        <taxon>Bacteria</taxon>
        <taxon>Pseudomonadati</taxon>
        <taxon>Pseudomonadota</taxon>
        <taxon>Gammaproteobacteria</taxon>
        <taxon>Alteromonadales</taxon>
        <taxon>Moritellaceae</taxon>
        <taxon>Moritella</taxon>
    </lineage>
</organism>
<dbReference type="Proteomes" id="UP000182660">
    <property type="component" value="Unassembled WGS sequence"/>
</dbReference>
<dbReference type="Pfam" id="PF00361">
    <property type="entry name" value="Proton_antipo_M"/>
    <property type="match status" value="1"/>
</dbReference>
<evidence type="ECO:0000256" key="3">
    <source>
        <dbReference type="ARBA" id="ARBA00022989"/>
    </source>
</evidence>
<keyword evidence="2 5" id="KW-0812">Transmembrane</keyword>
<keyword evidence="9" id="KW-1185">Reference proteome</keyword>
<dbReference type="PANTHER" id="PTHR22773">
    <property type="entry name" value="NADH DEHYDROGENASE"/>
    <property type="match status" value="1"/>
</dbReference>
<evidence type="ECO:0000256" key="2">
    <source>
        <dbReference type="ARBA" id="ARBA00022692"/>
    </source>
</evidence>
<comment type="subunit">
    <text evidence="5">NDH-1 is composed of 14 different subunits. Subunits NuoA, H, J, K, L, M, N constitute the membrane sector of the complex.</text>
</comment>
<dbReference type="EMBL" id="FPLJ01000102">
    <property type="protein sequence ID" value="SGZ00763.1"/>
    <property type="molecule type" value="Genomic_DNA"/>
</dbReference>
<comment type="function">
    <text evidence="5">NDH-1 shuttles electrons from NADH, via FMN and iron-sulfur (Fe-S) centers, to quinones in the respiratory chain. The immediate electron acceptor for the enzyme in this species is believed to be ubiquinone. Couples the redox reaction to proton translocation (for every two electrons transferred, four hydrogen ions are translocated across the cytoplasmic membrane), and thus conserves the redox energy in a proton gradient.</text>
</comment>
<feature type="transmembrane region" description="Helical" evidence="5">
    <location>
        <begin position="428"/>
        <end position="450"/>
    </location>
</feature>
<feature type="domain" description="NADH:quinone oxidoreductase/Mrp antiporter transmembrane" evidence="7">
    <location>
        <begin position="146"/>
        <end position="438"/>
    </location>
</feature>
<evidence type="ECO:0000313" key="9">
    <source>
        <dbReference type="Proteomes" id="UP000182660"/>
    </source>
</evidence>
<dbReference type="InterPro" id="IPR010096">
    <property type="entry name" value="NADH-Q_OxRdtase_suN/2"/>
</dbReference>
<keyword evidence="3 5" id="KW-1133">Transmembrane helix</keyword>
<keyword evidence="5" id="KW-0813">Transport</keyword>
<comment type="caution">
    <text evidence="8">The sequence shown here is derived from an EMBL/GenBank/DDBJ whole genome shotgun (WGS) entry which is preliminary data.</text>
</comment>
<keyword evidence="5" id="KW-0520">NAD</keyword>
<evidence type="ECO:0000256" key="1">
    <source>
        <dbReference type="ARBA" id="ARBA00004127"/>
    </source>
</evidence>
<feature type="transmembrane region" description="Helical" evidence="5">
    <location>
        <begin position="32"/>
        <end position="48"/>
    </location>
</feature>
<sequence length="503" mass="54036">MSDIAEKQAAADLATVDLTAISQSVLASGPEIIIIIAACVALILSLVPHPRQNQLLASVSVFMILLAACMSYALSDFPQTAYAGMFVVDGFSTFFKVILYLGTTLTVLMSGNYRPNNGLIKDGVFQGEYYALLLFALLGTMIMVSSTDLLLIYIGLELQALSIYVLTGFLKTDLRSNEASLKYIILGAFSSGIILYGMSLFYGLTGTTNLNDMAVALSTLDLSDPMLILATLFMLVGLLFKVGAVPFHMWVPDIYEGAPSPITAYMSVASKAAAFAIIMRIFMQDLSVLQPIWILNITGIAVLTMTLGSFVALAQKNIKRMLAYSSISHAGFLMLGLVAGGRDGMASIMLYLLIYTFMTIGIFAVIIQLNKGVTLGEPIEDFSGLAKMHPGLAFMSLIFLFSLAGIPPTGGFFAKFYVLTALVDKGHVILAVIAVLLSAVAAWFYIRIIMLMYVQPPAQHAEIQLSRPIQAVLLIATIGTLLTGVLPAWFLGFVADSIPLGLG</sequence>
<dbReference type="PRINTS" id="PR01434">
    <property type="entry name" value="NADHDHGNASE5"/>
</dbReference>
<evidence type="ECO:0000313" key="8">
    <source>
        <dbReference type="EMBL" id="SGZ00763.1"/>
    </source>
</evidence>
<feature type="transmembrane region" description="Helical" evidence="5">
    <location>
        <begin position="262"/>
        <end position="282"/>
    </location>
</feature>
<keyword evidence="5" id="KW-0830">Ubiquinone</keyword>
<dbReference type="InterPro" id="IPR001750">
    <property type="entry name" value="ND/Mrp_TM"/>
</dbReference>
<dbReference type="HAMAP" id="MF_00445">
    <property type="entry name" value="NDH1_NuoN_1"/>
    <property type="match status" value="1"/>
</dbReference>
<proteinExistence type="inferred from homology"/>
<evidence type="ECO:0000256" key="6">
    <source>
        <dbReference type="RuleBase" id="RU000320"/>
    </source>
</evidence>
<feature type="transmembrane region" description="Helical" evidence="5">
    <location>
        <begin position="294"/>
        <end position="314"/>
    </location>
</feature>
<feature type="transmembrane region" description="Helical" evidence="5">
    <location>
        <begin position="471"/>
        <end position="495"/>
    </location>
</feature>
<feature type="transmembrane region" description="Helical" evidence="5">
    <location>
        <begin position="183"/>
        <end position="205"/>
    </location>
</feature>
<comment type="subcellular location">
    <subcellularLocation>
        <location evidence="5">Cell membrane</location>
        <topology evidence="5">Multi-pass membrane protein</topology>
    </subcellularLocation>
    <subcellularLocation>
        <location evidence="1">Endomembrane system</location>
        <topology evidence="1">Multi-pass membrane protein</topology>
    </subcellularLocation>
    <subcellularLocation>
        <location evidence="6">Membrane</location>
        <topology evidence="6">Multi-pass membrane protein</topology>
    </subcellularLocation>
</comment>
<keyword evidence="4 5" id="KW-0472">Membrane</keyword>
<feature type="transmembrane region" description="Helical" evidence="5">
    <location>
        <begin position="225"/>
        <end position="250"/>
    </location>
</feature>
<feature type="transmembrane region" description="Helical" evidence="5">
    <location>
        <begin position="348"/>
        <end position="369"/>
    </location>
</feature>
<dbReference type="EC" id="7.1.1.-" evidence="5"/>
<evidence type="ECO:0000256" key="5">
    <source>
        <dbReference type="HAMAP-Rule" id="MF_00445"/>
    </source>
</evidence>